<dbReference type="PANTHER" id="PTHR42673">
    <property type="entry name" value="MALEYLACETOACETATE ISOMERASE"/>
    <property type="match status" value="1"/>
</dbReference>
<protein>
    <submittedName>
        <fullName evidence="3">Glutathione S-transferase family protein</fullName>
    </submittedName>
</protein>
<dbReference type="InterPro" id="IPR036249">
    <property type="entry name" value="Thioredoxin-like_sf"/>
</dbReference>
<dbReference type="EMBL" id="AP027041">
    <property type="protein sequence ID" value="BDU18128.1"/>
    <property type="molecule type" value="Genomic_DNA"/>
</dbReference>
<name>A0ABM8DHN3_9GAMM</name>
<dbReference type="Gene3D" id="3.40.30.10">
    <property type="entry name" value="Glutaredoxin"/>
    <property type="match status" value="1"/>
</dbReference>
<organism evidence="3 4">
    <name type="scientific">Lysobacter auxotrophicus</name>
    <dbReference type="NCBI Taxonomy" id="2992573"/>
    <lineage>
        <taxon>Bacteria</taxon>
        <taxon>Pseudomonadati</taxon>
        <taxon>Pseudomonadota</taxon>
        <taxon>Gammaproteobacteria</taxon>
        <taxon>Lysobacterales</taxon>
        <taxon>Lysobacteraceae</taxon>
        <taxon>Lysobacter</taxon>
    </lineage>
</organism>
<accession>A0ABM8DHN3</accession>
<dbReference type="Pfam" id="PF13409">
    <property type="entry name" value="GST_N_2"/>
    <property type="match status" value="1"/>
</dbReference>
<keyword evidence="4" id="KW-1185">Reference proteome</keyword>
<dbReference type="InterPro" id="IPR004045">
    <property type="entry name" value="Glutathione_S-Trfase_N"/>
</dbReference>
<evidence type="ECO:0000313" key="3">
    <source>
        <dbReference type="EMBL" id="BDU18128.1"/>
    </source>
</evidence>
<evidence type="ECO:0000259" key="1">
    <source>
        <dbReference type="PROSITE" id="PS50404"/>
    </source>
</evidence>
<dbReference type="Proteomes" id="UP001317822">
    <property type="component" value="Chromosome"/>
</dbReference>
<dbReference type="InterPro" id="IPR036282">
    <property type="entry name" value="Glutathione-S-Trfase_C_sf"/>
</dbReference>
<dbReference type="SUPFAM" id="SSF52833">
    <property type="entry name" value="Thioredoxin-like"/>
    <property type="match status" value="1"/>
</dbReference>
<evidence type="ECO:0000259" key="2">
    <source>
        <dbReference type="PROSITE" id="PS50405"/>
    </source>
</evidence>
<dbReference type="Gene3D" id="1.20.1050.10">
    <property type="match status" value="1"/>
</dbReference>
<evidence type="ECO:0000313" key="4">
    <source>
        <dbReference type="Proteomes" id="UP001317822"/>
    </source>
</evidence>
<reference evidence="3 4" key="1">
    <citation type="journal article" date="2023" name="Int. J. Syst. Evol. Microbiol.">
        <title>Physiological and genomic analyses of cobalamin (vitamin B12)-auxotrophy of Lysobacter auxotrophicus sp. nov., a methionine-auxotrophic chitinolytic bacterium isolated from chitin-treated soil.</title>
        <authorList>
            <person name="Saito A."/>
            <person name="Dohra H."/>
            <person name="Hamada M."/>
            <person name="Moriuchi R."/>
            <person name="Kotsuchibashi Y."/>
            <person name="Mori K."/>
        </authorList>
    </citation>
    <scope>NUCLEOTIDE SEQUENCE [LARGE SCALE GENOMIC DNA]</scope>
    <source>
        <strain evidence="3 4">5-21a</strain>
    </source>
</reference>
<sequence>MRAWLALKAAGVDFDEVVVDIRRPQRFANLAAVGAFAPSATVPVLVVDEHVIFDSLAIMEYANDVAGGRLLPVDPLHRAEARSIIAWQHGGLSGIARRVCFESAFYPDKRDLCPEEIAECDRLGTYLAACLARSGGPFLFGECSLADFALTPTVIRLTRHQLDWARWPGTEPWSGHVLDHLHVKEWLREADLCPPIWYDSYMLDPERTPSASSAWTAVREPRGQR</sequence>
<gene>
    <name evidence="3" type="ORF">LA521A_33290</name>
</gene>
<dbReference type="PROSITE" id="PS50405">
    <property type="entry name" value="GST_CTER"/>
    <property type="match status" value="1"/>
</dbReference>
<dbReference type="RefSeq" id="WP_281780005.1">
    <property type="nucleotide sequence ID" value="NZ_AP027041.1"/>
</dbReference>
<proteinExistence type="predicted"/>
<dbReference type="PROSITE" id="PS50404">
    <property type="entry name" value="GST_NTER"/>
    <property type="match status" value="1"/>
</dbReference>
<dbReference type="InterPro" id="IPR010987">
    <property type="entry name" value="Glutathione-S-Trfase_C-like"/>
</dbReference>
<dbReference type="SUPFAM" id="SSF47616">
    <property type="entry name" value="GST C-terminal domain-like"/>
    <property type="match status" value="1"/>
</dbReference>
<feature type="domain" description="GST N-terminal" evidence="1">
    <location>
        <begin position="1"/>
        <end position="70"/>
    </location>
</feature>
<feature type="domain" description="GST C-terminal" evidence="2">
    <location>
        <begin position="74"/>
        <end position="196"/>
    </location>
</feature>
<dbReference type="PANTHER" id="PTHR42673:SF4">
    <property type="entry name" value="MALEYLACETOACETATE ISOMERASE"/>
    <property type="match status" value="1"/>
</dbReference>